<proteinExistence type="predicted"/>
<dbReference type="OrthoDB" id="9797595at2"/>
<dbReference type="EMBL" id="NOXV01000304">
    <property type="protein sequence ID" value="OYQ32149.1"/>
    <property type="molecule type" value="Genomic_DNA"/>
</dbReference>
<name>A0A255YSJ6_9FLAO</name>
<evidence type="ECO:0000259" key="1">
    <source>
        <dbReference type="Pfam" id="PF11127"/>
    </source>
</evidence>
<gene>
    <name evidence="2" type="ORF">CHU92_14490</name>
</gene>
<accession>A0A255YSJ6</accession>
<dbReference type="Pfam" id="PF11127">
    <property type="entry name" value="YgaP-like_TM"/>
    <property type="match status" value="1"/>
</dbReference>
<protein>
    <recommendedName>
        <fullName evidence="1">Inner membrane protein YgaP-like transmembrane domain-containing protein</fullName>
    </recommendedName>
</protein>
<sequence>MSGTDPNRYASISNIKEAEPYLHENKKNIIPGLRINVGTPERIFMIAAGSYLLYRAFIKDHSTGKKAIEGITAGAMLFRGVTGYCPAYALFEGAAGDV</sequence>
<dbReference type="AlphaFoldDB" id="A0A255YSJ6"/>
<dbReference type="Proteomes" id="UP000216605">
    <property type="component" value="Unassembled WGS sequence"/>
</dbReference>
<organism evidence="2 3">
    <name type="scientific">Flavobacterium cyanobacteriorum</name>
    <dbReference type="NCBI Taxonomy" id="2022802"/>
    <lineage>
        <taxon>Bacteria</taxon>
        <taxon>Pseudomonadati</taxon>
        <taxon>Bacteroidota</taxon>
        <taxon>Flavobacteriia</taxon>
        <taxon>Flavobacteriales</taxon>
        <taxon>Flavobacteriaceae</taxon>
        <taxon>Flavobacterium</taxon>
    </lineage>
</organism>
<keyword evidence="3" id="KW-1185">Reference proteome</keyword>
<evidence type="ECO:0000313" key="2">
    <source>
        <dbReference type="EMBL" id="OYQ32149.1"/>
    </source>
</evidence>
<dbReference type="InterPro" id="IPR021309">
    <property type="entry name" value="YgaP-like_TM"/>
</dbReference>
<reference evidence="2 3" key="1">
    <citation type="submission" date="2017-07" db="EMBL/GenBank/DDBJ databases">
        <title>Flavobacterium cyanobacteriorum sp. nov., isolated from cyanobacterial aggregates in a eutrophic lake.</title>
        <authorList>
            <person name="Cai H."/>
        </authorList>
    </citation>
    <scope>NUCLEOTIDE SEQUENCE [LARGE SCALE GENOMIC DNA]</scope>
    <source>
        <strain evidence="2 3">TH021</strain>
    </source>
</reference>
<evidence type="ECO:0000313" key="3">
    <source>
        <dbReference type="Proteomes" id="UP000216605"/>
    </source>
</evidence>
<comment type="caution">
    <text evidence="2">The sequence shown here is derived from an EMBL/GenBank/DDBJ whole genome shotgun (WGS) entry which is preliminary data.</text>
</comment>
<feature type="domain" description="Inner membrane protein YgaP-like transmembrane" evidence="1">
    <location>
        <begin position="34"/>
        <end position="93"/>
    </location>
</feature>